<keyword evidence="2" id="KW-0121">Carboxypeptidase</keyword>
<gene>
    <name evidence="2" type="ORF">EMA8858_01020</name>
</gene>
<dbReference type="PANTHER" id="PTHR46825:SF9">
    <property type="entry name" value="BETA-LACTAMASE-RELATED DOMAIN-CONTAINING PROTEIN"/>
    <property type="match status" value="1"/>
</dbReference>
<feature type="domain" description="Beta-lactamase-related" evidence="1">
    <location>
        <begin position="50"/>
        <end position="320"/>
    </location>
</feature>
<evidence type="ECO:0000259" key="1">
    <source>
        <dbReference type="Pfam" id="PF00144"/>
    </source>
</evidence>
<dbReference type="EMBL" id="CAKLPY010000001">
    <property type="protein sequence ID" value="CAH0994907.1"/>
    <property type="molecule type" value="Genomic_DNA"/>
</dbReference>
<name>A0ABM9AM90_9BACT</name>
<dbReference type="Proteomes" id="UP000837932">
    <property type="component" value="Unassembled WGS sequence"/>
</dbReference>
<proteinExistence type="predicted"/>
<dbReference type="SUPFAM" id="SSF56601">
    <property type="entry name" value="beta-lactamase/transpeptidase-like"/>
    <property type="match status" value="1"/>
</dbReference>
<dbReference type="Pfam" id="PF00144">
    <property type="entry name" value="Beta-lactamase"/>
    <property type="match status" value="1"/>
</dbReference>
<keyword evidence="2" id="KW-0378">Hydrolase</keyword>
<reference evidence="2" key="1">
    <citation type="submission" date="2021-12" db="EMBL/GenBank/DDBJ databases">
        <authorList>
            <person name="Rodrigo-Torres L."/>
            <person name="Arahal R. D."/>
            <person name="Lucena T."/>
        </authorList>
    </citation>
    <scope>NUCLEOTIDE SEQUENCE</scope>
    <source>
        <strain evidence="2">CECT 8858</strain>
    </source>
</reference>
<dbReference type="PANTHER" id="PTHR46825">
    <property type="entry name" value="D-ALANYL-D-ALANINE-CARBOXYPEPTIDASE/ENDOPEPTIDASE AMPH"/>
    <property type="match status" value="1"/>
</dbReference>
<dbReference type="InterPro" id="IPR012338">
    <property type="entry name" value="Beta-lactam/transpept-like"/>
</dbReference>
<dbReference type="EC" id="3.4.16.4" evidence="2"/>
<evidence type="ECO:0000313" key="2">
    <source>
        <dbReference type="EMBL" id="CAH0994907.1"/>
    </source>
</evidence>
<organism evidence="2 3">
    <name type="scientific">Emticicia aquatica</name>
    <dbReference type="NCBI Taxonomy" id="1681835"/>
    <lineage>
        <taxon>Bacteria</taxon>
        <taxon>Pseudomonadati</taxon>
        <taxon>Bacteroidota</taxon>
        <taxon>Cytophagia</taxon>
        <taxon>Cytophagales</taxon>
        <taxon>Leadbetterellaceae</taxon>
        <taxon>Emticicia</taxon>
    </lineage>
</organism>
<dbReference type="InterPro" id="IPR001466">
    <property type="entry name" value="Beta-lactam-related"/>
</dbReference>
<comment type="caution">
    <text evidence="2">The sequence shown here is derived from an EMBL/GenBank/DDBJ whole genome shotgun (WGS) entry which is preliminary data.</text>
</comment>
<evidence type="ECO:0000313" key="3">
    <source>
        <dbReference type="Proteomes" id="UP000837932"/>
    </source>
</evidence>
<keyword evidence="2" id="KW-0645">Protease</keyword>
<dbReference type="Gene3D" id="3.40.710.10">
    <property type="entry name" value="DD-peptidase/beta-lactamase superfamily"/>
    <property type="match status" value="1"/>
</dbReference>
<accession>A0ABM9AM90</accession>
<dbReference type="GO" id="GO:0009002">
    <property type="term" value="F:serine-type D-Ala-D-Ala carboxypeptidase activity"/>
    <property type="evidence" value="ECO:0007669"/>
    <property type="project" value="UniProtKB-EC"/>
</dbReference>
<dbReference type="InterPro" id="IPR050491">
    <property type="entry name" value="AmpC-like"/>
</dbReference>
<sequence>MKILKKINAIFLLLFSLIIVFDVKVQAQSKVKRKIDSLINTNSDKPFNGVILVKQKEKILYENIRGLSDIQSNKKLNFNDQFVIGSISKQFTAVLILKALDEGKIRLDIPISTYLPNLKQKWADSVTIHQLLTHTHGIINLEEPLAFKAGSRYAYSQIGFDILAQILENVQHQSFSSLSNKLFEKCKMFDTFHPDIKKYKKLVNGYTENTDGKLVFETETFENYVAAGGFISSANDLAKWNEQLHNGKLLNSTTYQMMITKQPVAIRQHPLFGKTEYGYGITVSDDNELLQYGQTGFTPGFISMDFYFPATKTSVIVLDNFVWTPNDLKKAFSFHTAILQIIKESL</sequence>
<protein>
    <submittedName>
        <fullName evidence="2">D-alanyl-D-alanine carboxypeptidase</fullName>
        <ecNumber evidence="2">3.4.16.4</ecNumber>
    </submittedName>
</protein>
<dbReference type="RefSeq" id="WP_238805094.1">
    <property type="nucleotide sequence ID" value="NZ_CAKLPY010000001.1"/>
</dbReference>
<keyword evidence="3" id="KW-1185">Reference proteome</keyword>